<dbReference type="GO" id="GO:0016020">
    <property type="term" value="C:membrane"/>
    <property type="evidence" value="ECO:0007669"/>
    <property type="project" value="UniProtKB-SubCell"/>
</dbReference>
<dbReference type="GO" id="GO:0015297">
    <property type="term" value="F:antiporter activity"/>
    <property type="evidence" value="ECO:0007669"/>
    <property type="project" value="InterPro"/>
</dbReference>
<evidence type="ECO:0000256" key="5">
    <source>
        <dbReference type="ARBA" id="ARBA00023136"/>
    </source>
</evidence>
<evidence type="ECO:0000256" key="2">
    <source>
        <dbReference type="ARBA" id="ARBA00010199"/>
    </source>
</evidence>
<evidence type="ECO:0000256" key="1">
    <source>
        <dbReference type="ARBA" id="ARBA00004141"/>
    </source>
</evidence>
<dbReference type="GO" id="GO:0042910">
    <property type="term" value="F:xenobiotic transmembrane transporter activity"/>
    <property type="evidence" value="ECO:0007669"/>
    <property type="project" value="InterPro"/>
</dbReference>
<keyword evidence="3 7" id="KW-0812">Transmembrane</keyword>
<evidence type="ECO:0000256" key="3">
    <source>
        <dbReference type="ARBA" id="ARBA00022692"/>
    </source>
</evidence>
<protein>
    <submittedName>
        <fullName evidence="8">Mate-domain-containing protein</fullName>
    </submittedName>
</protein>
<comment type="subcellular location">
    <subcellularLocation>
        <location evidence="1">Membrane</location>
        <topology evidence="1">Multi-pass membrane protein</topology>
    </subcellularLocation>
</comment>
<dbReference type="InterPro" id="IPR002528">
    <property type="entry name" value="MATE_fam"/>
</dbReference>
<gene>
    <name evidence="8" type="ORF">BDP27DRAFT_1333320</name>
</gene>
<evidence type="ECO:0000256" key="4">
    <source>
        <dbReference type="ARBA" id="ARBA00022989"/>
    </source>
</evidence>
<reference evidence="8" key="1">
    <citation type="submission" date="2020-11" db="EMBL/GenBank/DDBJ databases">
        <authorList>
            <consortium name="DOE Joint Genome Institute"/>
            <person name="Ahrendt S."/>
            <person name="Riley R."/>
            <person name="Andreopoulos W."/>
            <person name="Labutti K."/>
            <person name="Pangilinan J."/>
            <person name="Ruiz-Duenas F.J."/>
            <person name="Barrasa J.M."/>
            <person name="Sanchez-Garcia M."/>
            <person name="Camarero S."/>
            <person name="Miyauchi S."/>
            <person name="Serrano A."/>
            <person name="Linde D."/>
            <person name="Babiker R."/>
            <person name="Drula E."/>
            <person name="Ayuso-Fernandez I."/>
            <person name="Pacheco R."/>
            <person name="Padilla G."/>
            <person name="Ferreira P."/>
            <person name="Barriuso J."/>
            <person name="Kellner H."/>
            <person name="Castanera R."/>
            <person name="Alfaro M."/>
            <person name="Ramirez L."/>
            <person name="Pisabarro A.G."/>
            <person name="Kuo A."/>
            <person name="Tritt A."/>
            <person name="Lipzen A."/>
            <person name="He G."/>
            <person name="Yan M."/>
            <person name="Ng V."/>
            <person name="Cullen D."/>
            <person name="Martin F."/>
            <person name="Rosso M.-N."/>
            <person name="Henrissat B."/>
            <person name="Hibbett D."/>
            <person name="Martinez A.T."/>
            <person name="Grigoriev I.V."/>
        </authorList>
    </citation>
    <scope>NUCLEOTIDE SEQUENCE</scope>
    <source>
        <strain evidence="8">AH 40177</strain>
    </source>
</reference>
<accession>A0A9P5PIR1</accession>
<feature type="transmembrane region" description="Helical" evidence="7">
    <location>
        <begin position="454"/>
        <end position="474"/>
    </location>
</feature>
<keyword evidence="9" id="KW-1185">Reference proteome</keyword>
<feature type="transmembrane region" description="Helical" evidence="7">
    <location>
        <begin position="119"/>
        <end position="139"/>
    </location>
</feature>
<feature type="region of interest" description="Disordered" evidence="6">
    <location>
        <begin position="489"/>
        <end position="559"/>
    </location>
</feature>
<feature type="transmembrane region" description="Helical" evidence="7">
    <location>
        <begin position="74"/>
        <end position="99"/>
    </location>
</feature>
<sequence length="559" mass="60657">MDGSSEPTSTSSSLSEISPLLRKQRQRQIPTLKLIWSETLVVMKYALPIFGINILEYSLVFVSVLSIGHQGTTALAAVTIGEMSVNITGLSIIMGFASALDTVLPSAWTSERPELVGLWTQRMMLIVGLTLLPIITLWMNAEAILLKLKQEPEVARLAALYLRCMCFGVPAFAFNVVGRRYLQCQGLFSVPTRIIIVIAPINVLLNYLLVWGPPLTRLGFIGAPLATSASYYLLSLSYIVYGVFWVDRKAWYPITFNNLQGVFGWQNLGLLFKLGLAGVGQTVSEWWSWEICALVASQLGSDAVLASQSILVVTSSITWQIPFALGIAASIRIGNLLGKGEALGAGAAAKGTILAGLVFASIMSVVLLVFRNSFALLFNNDPYVVKTVASIIPLLAIFQVFDATAGISSGILRARGKQVLGAVLNITAYYVLGIPFGIFLAFSSATHMGLEGLWVGLTVALVYCAGFGVVMSVWTPDWEEEVRKVATRIEDEGEREREREEREEREQADSIRSSEVGGRSGKKRRRWVGSEEGRLSAGGSSLSRSSTIAVAPVDTDDSV</sequence>
<dbReference type="NCBIfam" id="TIGR00797">
    <property type="entry name" value="matE"/>
    <property type="match status" value="1"/>
</dbReference>
<feature type="transmembrane region" description="Helical" evidence="7">
    <location>
        <begin position="190"/>
        <end position="211"/>
    </location>
</feature>
<feature type="transmembrane region" description="Helical" evidence="7">
    <location>
        <begin position="160"/>
        <end position="178"/>
    </location>
</feature>
<dbReference type="Proteomes" id="UP000772434">
    <property type="component" value="Unassembled WGS sequence"/>
</dbReference>
<feature type="transmembrane region" description="Helical" evidence="7">
    <location>
        <begin position="310"/>
        <end position="331"/>
    </location>
</feature>
<dbReference type="InterPro" id="IPR045069">
    <property type="entry name" value="MATE_euk"/>
</dbReference>
<dbReference type="Pfam" id="PF01554">
    <property type="entry name" value="MatE"/>
    <property type="match status" value="2"/>
</dbReference>
<feature type="transmembrane region" description="Helical" evidence="7">
    <location>
        <begin position="390"/>
        <end position="412"/>
    </location>
</feature>
<comment type="caution">
    <text evidence="8">The sequence shown here is derived from an EMBL/GenBank/DDBJ whole genome shotgun (WGS) entry which is preliminary data.</text>
</comment>
<dbReference type="GO" id="GO:1990961">
    <property type="term" value="P:xenobiotic detoxification by transmembrane export across the plasma membrane"/>
    <property type="evidence" value="ECO:0007669"/>
    <property type="project" value="InterPro"/>
</dbReference>
<feature type="transmembrane region" description="Helical" evidence="7">
    <location>
        <begin position="45"/>
        <end position="67"/>
    </location>
</feature>
<feature type="transmembrane region" description="Helical" evidence="7">
    <location>
        <begin position="419"/>
        <end position="442"/>
    </location>
</feature>
<dbReference type="CDD" id="cd13132">
    <property type="entry name" value="MATE_eukaryotic"/>
    <property type="match status" value="1"/>
</dbReference>
<evidence type="ECO:0000256" key="6">
    <source>
        <dbReference type="SAM" id="MobiDB-lite"/>
    </source>
</evidence>
<feature type="transmembrane region" description="Helical" evidence="7">
    <location>
        <begin position="352"/>
        <end position="370"/>
    </location>
</feature>
<name>A0A9P5PIR1_9AGAR</name>
<feature type="transmembrane region" description="Helical" evidence="7">
    <location>
        <begin position="218"/>
        <end position="241"/>
    </location>
</feature>
<evidence type="ECO:0000313" key="9">
    <source>
        <dbReference type="Proteomes" id="UP000772434"/>
    </source>
</evidence>
<feature type="compositionally biased region" description="Basic and acidic residues" evidence="6">
    <location>
        <begin position="489"/>
        <end position="509"/>
    </location>
</feature>
<evidence type="ECO:0000256" key="7">
    <source>
        <dbReference type="SAM" id="Phobius"/>
    </source>
</evidence>
<evidence type="ECO:0000313" key="8">
    <source>
        <dbReference type="EMBL" id="KAF9064598.1"/>
    </source>
</evidence>
<dbReference type="AlphaFoldDB" id="A0A9P5PIR1"/>
<organism evidence="8 9">
    <name type="scientific">Rhodocollybia butyracea</name>
    <dbReference type="NCBI Taxonomy" id="206335"/>
    <lineage>
        <taxon>Eukaryota</taxon>
        <taxon>Fungi</taxon>
        <taxon>Dikarya</taxon>
        <taxon>Basidiomycota</taxon>
        <taxon>Agaricomycotina</taxon>
        <taxon>Agaricomycetes</taxon>
        <taxon>Agaricomycetidae</taxon>
        <taxon>Agaricales</taxon>
        <taxon>Marasmiineae</taxon>
        <taxon>Omphalotaceae</taxon>
        <taxon>Rhodocollybia</taxon>
    </lineage>
</organism>
<dbReference type="EMBL" id="JADNRY010000120">
    <property type="protein sequence ID" value="KAF9064598.1"/>
    <property type="molecule type" value="Genomic_DNA"/>
</dbReference>
<dbReference type="OrthoDB" id="2126698at2759"/>
<proteinExistence type="inferred from homology"/>
<keyword evidence="5 7" id="KW-0472">Membrane</keyword>
<keyword evidence="4 7" id="KW-1133">Transmembrane helix</keyword>
<dbReference type="PANTHER" id="PTHR11206">
    <property type="entry name" value="MULTIDRUG RESISTANCE PROTEIN"/>
    <property type="match status" value="1"/>
</dbReference>
<feature type="compositionally biased region" description="Low complexity" evidence="6">
    <location>
        <begin position="535"/>
        <end position="546"/>
    </location>
</feature>
<comment type="similarity">
    <text evidence="2">Belongs to the multi antimicrobial extrusion (MATE) (TC 2.A.66.1) family.</text>
</comment>